<dbReference type="PANTHER" id="PTHR44942">
    <property type="entry name" value="METHYLTRANSF_11 DOMAIN-CONTAINING PROTEIN"/>
    <property type="match status" value="1"/>
</dbReference>
<dbReference type="EMBL" id="JAFCLK010000002">
    <property type="protein sequence ID" value="MBR1134555.1"/>
    <property type="molecule type" value="Genomic_DNA"/>
</dbReference>
<protein>
    <submittedName>
        <fullName evidence="4">Methyltransferase domain-containing protein</fullName>
    </submittedName>
</protein>
<organism evidence="4 5">
    <name type="scientific">Bradyrhizobium denitrificans</name>
    <dbReference type="NCBI Taxonomy" id="2734912"/>
    <lineage>
        <taxon>Bacteria</taxon>
        <taxon>Pseudomonadati</taxon>
        <taxon>Pseudomonadota</taxon>
        <taxon>Alphaproteobacteria</taxon>
        <taxon>Hyphomicrobiales</taxon>
        <taxon>Nitrobacteraceae</taxon>
        <taxon>Bradyrhizobium</taxon>
    </lineage>
</organism>
<dbReference type="CDD" id="cd02440">
    <property type="entry name" value="AdoMet_MTases"/>
    <property type="match status" value="1"/>
</dbReference>
<evidence type="ECO:0000313" key="4">
    <source>
        <dbReference type="EMBL" id="MBR1134555.1"/>
    </source>
</evidence>
<gene>
    <name evidence="4" type="ORF">JQ619_02110</name>
</gene>
<dbReference type="InterPro" id="IPR025714">
    <property type="entry name" value="Methyltranfer_dom"/>
</dbReference>
<dbReference type="RefSeq" id="WP_012044845.1">
    <property type="nucleotide sequence ID" value="NZ_JABFDP010000005.1"/>
</dbReference>
<proteinExistence type="predicted"/>
<keyword evidence="2" id="KW-0808">Transferase</keyword>
<dbReference type="Pfam" id="PF13847">
    <property type="entry name" value="Methyltransf_31"/>
    <property type="match status" value="1"/>
</dbReference>
<keyword evidence="1 4" id="KW-0489">Methyltransferase</keyword>
<dbReference type="GO" id="GO:0032259">
    <property type="term" value="P:methylation"/>
    <property type="evidence" value="ECO:0007669"/>
    <property type="project" value="UniProtKB-KW"/>
</dbReference>
<dbReference type="PANTHER" id="PTHR44942:SF4">
    <property type="entry name" value="METHYLTRANSFERASE TYPE 11 DOMAIN-CONTAINING PROTEIN"/>
    <property type="match status" value="1"/>
</dbReference>
<dbReference type="SUPFAM" id="SSF53335">
    <property type="entry name" value="S-adenosyl-L-methionine-dependent methyltransferases"/>
    <property type="match status" value="1"/>
</dbReference>
<dbReference type="Proteomes" id="UP001314635">
    <property type="component" value="Unassembled WGS sequence"/>
</dbReference>
<evidence type="ECO:0000313" key="5">
    <source>
        <dbReference type="Proteomes" id="UP001314635"/>
    </source>
</evidence>
<dbReference type="InterPro" id="IPR029063">
    <property type="entry name" value="SAM-dependent_MTases_sf"/>
</dbReference>
<reference evidence="5" key="1">
    <citation type="journal article" date="2021" name="ISME J.">
        <title>Evolutionary origin and ecological implication of a unique nif island in free-living Bradyrhizobium lineages.</title>
        <authorList>
            <person name="Tao J."/>
        </authorList>
    </citation>
    <scope>NUCLEOTIDE SEQUENCE [LARGE SCALE GENOMIC DNA]</scope>
    <source>
        <strain evidence="5">SZCCT0094</strain>
    </source>
</reference>
<evidence type="ECO:0000256" key="2">
    <source>
        <dbReference type="ARBA" id="ARBA00022679"/>
    </source>
</evidence>
<keyword evidence="5" id="KW-1185">Reference proteome</keyword>
<evidence type="ECO:0000256" key="1">
    <source>
        <dbReference type="ARBA" id="ARBA00022603"/>
    </source>
</evidence>
<dbReference type="Gene3D" id="3.40.50.150">
    <property type="entry name" value="Vaccinia Virus protein VP39"/>
    <property type="match status" value="1"/>
</dbReference>
<name>A0ABS5FZR7_9BRAD</name>
<comment type="caution">
    <text evidence="4">The sequence shown here is derived from an EMBL/GenBank/DDBJ whole genome shotgun (WGS) entry which is preliminary data.</text>
</comment>
<evidence type="ECO:0000259" key="3">
    <source>
        <dbReference type="Pfam" id="PF13847"/>
    </source>
</evidence>
<sequence length="271" mass="29806">MPDPIAVISLQQDTPELARAYEQLGVIQFNHGKLLLEPLALRSGERVLDVGTGTGRLAEFAAHLVGPKGHVVGIDPLESRIAIARLRQSTNLVFDTGRAEDLSRFAAGEFDVIYFNSVLHWIADKRTVLAEAQRVLRPGGRIGLTIQDPTAPHQSRLLLRRAVAESGLDAGRLTAHGVHAATDDELRALFDQTGFVDYRSELRTLVETHGSADELLGWSESSAFGNFLDGFSYAEGKRIRAAFAELVEAHRTPEGLKLARYLRYAFARKPD</sequence>
<accession>A0ABS5FZR7</accession>
<dbReference type="GO" id="GO:0008168">
    <property type="term" value="F:methyltransferase activity"/>
    <property type="evidence" value="ECO:0007669"/>
    <property type="project" value="UniProtKB-KW"/>
</dbReference>
<feature type="domain" description="Methyltransferase" evidence="3">
    <location>
        <begin position="42"/>
        <end position="150"/>
    </location>
</feature>
<dbReference type="InterPro" id="IPR051052">
    <property type="entry name" value="Diverse_substrate_MTase"/>
</dbReference>